<dbReference type="GO" id="GO:0061634">
    <property type="term" value="F:alpha-D-xyloside xylohydrolase"/>
    <property type="evidence" value="ECO:0007669"/>
    <property type="project" value="UniProtKB-EC"/>
</dbReference>
<protein>
    <recommendedName>
        <fullName evidence="5">alpha-D-xyloside xylohydrolase</fullName>
        <ecNumber evidence="5">3.2.1.177</ecNumber>
    </recommendedName>
</protein>
<evidence type="ECO:0000256" key="2">
    <source>
        <dbReference type="ARBA" id="ARBA00022801"/>
    </source>
</evidence>
<dbReference type="Pfam" id="PF13802">
    <property type="entry name" value="Gal_mutarotas_2"/>
    <property type="match status" value="1"/>
</dbReference>
<dbReference type="OrthoDB" id="176168at2"/>
<comment type="catalytic activity">
    <reaction evidence="4">
        <text>Hydrolysis of terminal, non-reducing alpha-D-xylose residues with release of alpha-D-xylose.</text>
        <dbReference type="EC" id="3.2.1.177"/>
    </reaction>
</comment>
<dbReference type="PANTHER" id="PTHR43053">
    <property type="entry name" value="GLYCOSIDASE FAMILY 31"/>
    <property type="match status" value="1"/>
</dbReference>
<dbReference type="SUPFAM" id="SSF51011">
    <property type="entry name" value="Glycosyl hydrolase domain"/>
    <property type="match status" value="1"/>
</dbReference>
<evidence type="ECO:0000313" key="11">
    <source>
        <dbReference type="Proteomes" id="UP000029844"/>
    </source>
</evidence>
<dbReference type="InterPro" id="IPR017853">
    <property type="entry name" value="GH"/>
</dbReference>
<dbReference type="SUPFAM" id="SSF74650">
    <property type="entry name" value="Galactose mutarotase-like"/>
    <property type="match status" value="1"/>
</dbReference>
<keyword evidence="2 6" id="KW-0378">Hydrolase</keyword>
<dbReference type="SUPFAM" id="SSF117125">
    <property type="entry name" value="Putative glucosidase YicI, C-terminal domain"/>
    <property type="match status" value="1"/>
</dbReference>
<dbReference type="RefSeq" id="WP_036083707.1">
    <property type="nucleotide sequence ID" value="NZ_CBCSHQ010000006.1"/>
</dbReference>
<dbReference type="SUPFAM" id="SSF51445">
    <property type="entry name" value="(Trans)glycosidases"/>
    <property type="match status" value="1"/>
</dbReference>
<evidence type="ECO:0000259" key="7">
    <source>
        <dbReference type="Pfam" id="PF01055"/>
    </source>
</evidence>
<dbReference type="PANTHER" id="PTHR43053:SF4">
    <property type="entry name" value="MYOGENESIS-REGULATING GLYCOSIDASE"/>
    <property type="match status" value="1"/>
</dbReference>
<comment type="caution">
    <text evidence="10">The sequence shown here is derived from an EMBL/GenBank/DDBJ whole genome shotgun (WGS) entry which is preliminary data.</text>
</comment>
<sequence>MKFTDGIWLVKEGFEIQNPKEVFDYELKADSLKIHAPFKKIKTRGDTLNLGLMTTEIHSPREDVMTIRLTHHDGSTTKSPAFPVEDEHVALKSSETAGDITVSSGDLRVVINKENYALTFYGKDQFLTKSDVNGQGYITSSSQNYIRERLDLGVGENIYGLGERFTNFVKNGQTVDIWNKDGGTSSDQSYKNVPFFVSNKGYGVFVNHPENVSFEVGSEHVSKNQFSVAGERLEYILIYGPSMEEILRKYTDLMGKPALPPAWSFGLWLSTSFCTDYDEETVNSFIDGMKDRDIPLDVFHFDCFWMKDFEWCNFEWDKRVFPEPEKMLAKLKAKGLKICVWINPYIAQKSALFAEGKEHGYFIKNRDGSVWQWDLWQGGQAIVDFTNPDACAWYRAKLSALIDMGVDSFKTDFGERIPTDVQYFDGSDPEKMHNYYAYQYNEVVFDLLKEKKGEQEAVLFARSATAGSQKFPVHWGGDCLSTYSSMAESLRGGLSFMLSGFSFWSHDIGGFEEGATPDIYKRWTQFGLLSSHSRYHGNVEYRVPWIFDEEAVDVTRKFTKLKMRLMPYLFKQAVTAHKEGVPVMRPMVLAYTEDPAAATLDRQYMLGENLLVAPIFNDQGQAEFYLPKGKWTNILTEQVYDGGQWVSEHHDYMSLPLLAKENSIIVHGAEENHAEYDYAEKPAIHIYGFENDGSEANTSIYQATGRQKATIQVQNKNNEVTVQTEGLTEYTIIWHKQHNPATKTYETTEKTIKLS</sequence>
<dbReference type="InterPro" id="IPR013780">
    <property type="entry name" value="Glyco_hydro_b"/>
</dbReference>
<feature type="domain" description="Glycoside hydrolase family 31 TIM barrel" evidence="7">
    <location>
        <begin position="257"/>
        <end position="571"/>
    </location>
</feature>
<evidence type="ECO:0000256" key="6">
    <source>
        <dbReference type="RuleBase" id="RU361185"/>
    </source>
</evidence>
<gene>
    <name evidence="10" type="ORF">EP57_01970</name>
</gene>
<dbReference type="InterPro" id="IPR025887">
    <property type="entry name" value="Glyco_hydro_31_N_dom"/>
</dbReference>
<name>A0A099WG74_9LIST</name>
<dbReference type="GeneID" id="58716206"/>
<dbReference type="Gene3D" id="3.20.20.80">
    <property type="entry name" value="Glycosidases"/>
    <property type="match status" value="1"/>
</dbReference>
<dbReference type="InterPro" id="IPR011013">
    <property type="entry name" value="Gal_mutarotase_sf_dom"/>
</dbReference>
<dbReference type="eggNOG" id="COG1501">
    <property type="taxonomic scope" value="Bacteria"/>
</dbReference>
<reference evidence="10 11" key="1">
    <citation type="submission" date="2014-05" db="EMBL/GenBank/DDBJ databases">
        <title>Novel Listeriaceae from food processing environments.</title>
        <authorList>
            <person name="den Bakker H.C."/>
        </authorList>
    </citation>
    <scope>NUCLEOTIDE SEQUENCE [LARGE SCALE GENOMIC DNA]</scope>
    <source>
        <strain evidence="10 11">FSL A5-0281</strain>
    </source>
</reference>
<dbReference type="CDD" id="cd06593">
    <property type="entry name" value="GH31_xylosidase_YicI"/>
    <property type="match status" value="1"/>
</dbReference>
<dbReference type="Proteomes" id="UP000029844">
    <property type="component" value="Unassembled WGS sequence"/>
</dbReference>
<evidence type="ECO:0000256" key="5">
    <source>
        <dbReference type="ARBA" id="ARBA00066962"/>
    </source>
</evidence>
<evidence type="ECO:0000256" key="3">
    <source>
        <dbReference type="ARBA" id="ARBA00023295"/>
    </source>
</evidence>
<evidence type="ECO:0000259" key="8">
    <source>
        <dbReference type="Pfam" id="PF13802"/>
    </source>
</evidence>
<keyword evidence="11" id="KW-1185">Reference proteome</keyword>
<keyword evidence="3 6" id="KW-0326">Glycosidase</keyword>
<dbReference type="InterPro" id="IPR000322">
    <property type="entry name" value="Glyco_hydro_31_TIM"/>
</dbReference>
<dbReference type="Gene3D" id="2.60.40.1760">
    <property type="entry name" value="glycosyl hydrolase (family 31)"/>
    <property type="match status" value="1"/>
</dbReference>
<dbReference type="AlphaFoldDB" id="A0A099WG74"/>
<dbReference type="GO" id="GO:0005975">
    <property type="term" value="P:carbohydrate metabolic process"/>
    <property type="evidence" value="ECO:0007669"/>
    <property type="project" value="InterPro"/>
</dbReference>
<proteinExistence type="inferred from homology"/>
<evidence type="ECO:0000259" key="9">
    <source>
        <dbReference type="Pfam" id="PF21365"/>
    </source>
</evidence>
<feature type="domain" description="Glycoside hydrolase family 31 N-terminal" evidence="8">
    <location>
        <begin position="56"/>
        <end position="215"/>
    </location>
</feature>
<evidence type="ECO:0000313" key="10">
    <source>
        <dbReference type="EMBL" id="KGL43661.1"/>
    </source>
</evidence>
<dbReference type="Pfam" id="PF21365">
    <property type="entry name" value="Glyco_hydro_31_3rd"/>
    <property type="match status" value="1"/>
</dbReference>
<dbReference type="CDD" id="cd14752">
    <property type="entry name" value="GH31_N"/>
    <property type="match status" value="1"/>
</dbReference>
<dbReference type="Pfam" id="PF01055">
    <property type="entry name" value="Glyco_hydro_31_2nd"/>
    <property type="match status" value="1"/>
</dbReference>
<dbReference type="GO" id="GO:0030246">
    <property type="term" value="F:carbohydrate binding"/>
    <property type="evidence" value="ECO:0007669"/>
    <property type="project" value="InterPro"/>
</dbReference>
<organism evidence="10 11">
    <name type="scientific">Listeria booriae</name>
    <dbReference type="NCBI Taxonomy" id="1552123"/>
    <lineage>
        <taxon>Bacteria</taxon>
        <taxon>Bacillati</taxon>
        <taxon>Bacillota</taxon>
        <taxon>Bacilli</taxon>
        <taxon>Bacillales</taxon>
        <taxon>Listeriaceae</taxon>
        <taxon>Listeria</taxon>
    </lineage>
</organism>
<dbReference type="EC" id="3.2.1.177" evidence="5"/>
<dbReference type="NCBIfam" id="NF007940">
    <property type="entry name" value="PRK10658.1"/>
    <property type="match status" value="1"/>
</dbReference>
<evidence type="ECO:0000256" key="4">
    <source>
        <dbReference type="ARBA" id="ARBA00052064"/>
    </source>
</evidence>
<dbReference type="EMBL" id="JNFA01000004">
    <property type="protein sequence ID" value="KGL43661.1"/>
    <property type="molecule type" value="Genomic_DNA"/>
</dbReference>
<evidence type="ECO:0000256" key="1">
    <source>
        <dbReference type="ARBA" id="ARBA00007806"/>
    </source>
</evidence>
<feature type="domain" description="Glycosyl hydrolase family 31 C-terminal" evidence="9">
    <location>
        <begin position="580"/>
        <end position="665"/>
    </location>
</feature>
<comment type="similarity">
    <text evidence="1 6">Belongs to the glycosyl hydrolase 31 family.</text>
</comment>
<dbReference type="Gene3D" id="2.60.40.1180">
    <property type="entry name" value="Golgi alpha-mannosidase II"/>
    <property type="match status" value="2"/>
</dbReference>
<accession>A0A099WG74</accession>
<dbReference type="InterPro" id="IPR048395">
    <property type="entry name" value="Glyco_hydro_31_C"/>
</dbReference>
<dbReference type="STRING" id="1552123.EP57_01970"/>
<dbReference type="InterPro" id="IPR050985">
    <property type="entry name" value="Alpha-glycosidase_related"/>
</dbReference>
<dbReference type="FunFam" id="3.20.20.80:FF:000053">
    <property type="entry name" value="Alpha-xylosidase YicI"/>
    <property type="match status" value="1"/>
</dbReference>